<comment type="caution">
    <text evidence="1">The sequence shown here is derived from an EMBL/GenBank/DDBJ whole genome shotgun (WGS) entry which is preliminary data.</text>
</comment>
<dbReference type="AlphaFoldDB" id="A0A813TN54"/>
<sequence length="180" mass="20502">MGNSNSNRSSLEMKRLEEITGIKRQSFLDMHEESKRKHGSENPVLVSRADCRHFINQMGVGFDNQKQVDVALGIFEEDGKLSTEQLFSCVVMLSETMDGAARLAYVIDTHNPKGADHENVSRKYGQKVIQCINEFYGIKKVDQPEEVWLEICGGTDKAKVTREEFVKYMTSNDPYQDFLV</sequence>
<reference evidence="1" key="1">
    <citation type="submission" date="2021-02" db="EMBL/GenBank/DDBJ databases">
        <authorList>
            <person name="Nowell W R."/>
        </authorList>
    </citation>
    <scope>NUCLEOTIDE SEQUENCE</scope>
</reference>
<name>A0A813TN54_ADIRI</name>
<dbReference type="EMBL" id="CAJNOJ010000015">
    <property type="protein sequence ID" value="CAF0815404.1"/>
    <property type="molecule type" value="Genomic_DNA"/>
</dbReference>
<dbReference type="OrthoDB" id="9984420at2759"/>
<protein>
    <submittedName>
        <fullName evidence="1">Uncharacterized protein</fullName>
    </submittedName>
</protein>
<accession>A0A813TN54</accession>
<evidence type="ECO:0000313" key="1">
    <source>
        <dbReference type="EMBL" id="CAF0815404.1"/>
    </source>
</evidence>
<dbReference type="Proteomes" id="UP000663852">
    <property type="component" value="Unassembled WGS sequence"/>
</dbReference>
<organism evidence="1 2">
    <name type="scientific">Adineta ricciae</name>
    <name type="common">Rotifer</name>
    <dbReference type="NCBI Taxonomy" id="249248"/>
    <lineage>
        <taxon>Eukaryota</taxon>
        <taxon>Metazoa</taxon>
        <taxon>Spiralia</taxon>
        <taxon>Gnathifera</taxon>
        <taxon>Rotifera</taxon>
        <taxon>Eurotatoria</taxon>
        <taxon>Bdelloidea</taxon>
        <taxon>Adinetida</taxon>
        <taxon>Adinetidae</taxon>
        <taxon>Adineta</taxon>
    </lineage>
</organism>
<gene>
    <name evidence="1" type="ORF">EDS130_LOCUS5571</name>
</gene>
<evidence type="ECO:0000313" key="2">
    <source>
        <dbReference type="Proteomes" id="UP000663852"/>
    </source>
</evidence>
<proteinExistence type="predicted"/>